<dbReference type="Proteomes" id="UP000219058">
    <property type="component" value="Unassembled WGS sequence"/>
</dbReference>
<organism evidence="1 2">
    <name type="scientific">Prevotella intermedia</name>
    <dbReference type="NCBI Taxonomy" id="28131"/>
    <lineage>
        <taxon>Bacteria</taxon>
        <taxon>Pseudomonadati</taxon>
        <taxon>Bacteroidota</taxon>
        <taxon>Bacteroidia</taxon>
        <taxon>Bacteroidales</taxon>
        <taxon>Prevotellaceae</taxon>
        <taxon>Prevotella</taxon>
    </lineage>
</organism>
<sequence>MFWLLQEHLETLETIRENRFDFVKIIRKKNSNFDLTLRKRRFCNAKEPLLPCKSGSFGT</sequence>
<accession>A0A2A6EGX2</accession>
<proteinExistence type="predicted"/>
<dbReference type="EMBL" id="NSLY01000005">
    <property type="protein sequence ID" value="PDP60957.1"/>
    <property type="molecule type" value="Genomic_DNA"/>
</dbReference>
<gene>
    <name evidence="1" type="ORF">CLI71_02895</name>
</gene>
<comment type="caution">
    <text evidence="1">The sequence shown here is derived from an EMBL/GenBank/DDBJ whole genome shotgun (WGS) entry which is preliminary data.</text>
</comment>
<reference evidence="1 2" key="1">
    <citation type="submission" date="2017-09" db="EMBL/GenBank/DDBJ databases">
        <title>Phase variable restriction modification systems are present in the genome sequences of periodontal pathogens Prevotella intermedia, Tannerella forsythia and Porphyromonas gingivalis.</title>
        <authorList>
            <person name="Haigh R.D."/>
            <person name="Crawford L."/>
            <person name="Ralph J."/>
            <person name="Wanford J."/>
            <person name="Vartoukian S.R."/>
            <person name="Hijazib K."/>
            <person name="Wade W."/>
            <person name="Oggioni M.R."/>
        </authorList>
    </citation>
    <scope>NUCLEOTIDE SEQUENCE [LARGE SCALE GENOMIC DNA]</scope>
    <source>
        <strain evidence="1 2">WW2834</strain>
    </source>
</reference>
<name>A0A2A6EGX2_PREIN</name>
<evidence type="ECO:0000313" key="1">
    <source>
        <dbReference type="EMBL" id="PDP60957.1"/>
    </source>
</evidence>
<evidence type="ECO:0000313" key="2">
    <source>
        <dbReference type="Proteomes" id="UP000219058"/>
    </source>
</evidence>
<protein>
    <submittedName>
        <fullName evidence="1">Uncharacterized protein</fullName>
    </submittedName>
</protein>
<dbReference type="AlphaFoldDB" id="A0A2A6EGX2"/>